<dbReference type="Proteomes" id="UP000516437">
    <property type="component" value="Chromosome 2"/>
</dbReference>
<sequence>MGKLGCNINGYLDDTKFREPMPWIGLYVVAASLVFLISMAVDAIQGIRNRKFWFPSKFSSLNATSLTLLAVAMKLSVDLNTSMPRRQEQLAKLSTTVFICTVMGNSMPSLGTMENKEMFMNIMALGILVITVIVNICIQLATGVVYVFWKEQVFIMIIMLVLLLLLSFSALTVPTTKQYLELKYNKKHQVALKESSSETGKTVVDKLRQDLMKYWVMAHTCSPQFVMGRSVTCTAAGAFCLLSAAILAEAMLRSYFMPWSFKFCSGESDYKWSTTFVLVIQTIAVGIGTIAPACRWFTAIHFSCPRKGNQSGTKEFKVEHYWIHSLVEMKECPLTLQVHNRHYRKLVHDAKYKFLDLCIIVQTGIVLTSKLIRCISVFFVSQILSSCNCCKELTRKFKFNKSVSSTQSASESHQPRLKLDLSHFVLHLEGEDNLVQTMMKCSRDPTEHWMRRGEKRRPKYLIKLLEMSTRGFMGVGKFDSNQVPSLGSEEPPNCWALPVVTLTSIAVAIPNISPRLIKELILSVNEGLMYVRTIESDLDAKGDLINIRKAAEVVWLGVEFYHKWLDVDLRKLSLQGESPKETLQQLVDIAKSRLMEFHKASHTNLCLKQSPSNWPIKVLAANSMYRIGQTLLLTAERKNGQVHEKLYEAVAVMISDILGACLTNLQRFISMRCLSTAIEKREESVRDAVCCFGKTLKILKLQEQRAVPSLDPYQIACIDEWRSLYMQKKPLPSYTAESEIASSDSSDVYLTIE</sequence>
<feature type="transmembrane region" description="Helical" evidence="1">
    <location>
        <begin position="122"/>
        <end position="147"/>
    </location>
</feature>
<reference evidence="3" key="3">
    <citation type="submission" date="2019-09" db="EMBL/GenBank/DDBJ databases">
        <authorList>
            <person name="Gao Z."/>
        </authorList>
    </citation>
    <scope>NUCLEOTIDE SEQUENCE</scope>
    <source>
        <tissue evidence="3">Leaves</tissue>
    </source>
</reference>
<evidence type="ECO:0000256" key="1">
    <source>
        <dbReference type="SAM" id="Phobius"/>
    </source>
</evidence>
<reference evidence="3" key="1">
    <citation type="submission" date="2018-07" db="EMBL/GenBank/DDBJ databases">
        <authorList>
            <person name="Gao Z.-S."/>
            <person name="Jia H.-M."/>
            <person name="Jia H.-J."/>
            <person name="Cai Q.-L."/>
            <person name="Wang Y."/>
            <person name="Zhao H.-B."/>
        </authorList>
    </citation>
    <scope>NUCLEOTIDE SEQUENCE</scope>
    <source>
        <tissue evidence="3">Leaves</tissue>
    </source>
</reference>
<keyword evidence="5" id="KW-1185">Reference proteome</keyword>
<keyword evidence="1" id="KW-0472">Membrane</keyword>
<feature type="transmembrane region" description="Helical" evidence="1">
    <location>
        <begin position="52"/>
        <end position="73"/>
    </location>
</feature>
<feature type="transmembrane region" description="Helical" evidence="1">
    <location>
        <begin position="20"/>
        <end position="40"/>
    </location>
</feature>
<evidence type="ECO:0000313" key="5">
    <source>
        <dbReference type="Proteomes" id="UP000516437"/>
    </source>
</evidence>
<dbReference type="EMBL" id="RXIC02000022">
    <property type="protein sequence ID" value="KAB1217025.1"/>
    <property type="molecule type" value="Genomic_DNA"/>
</dbReference>
<feature type="transmembrane region" description="Helical" evidence="1">
    <location>
        <begin position="276"/>
        <end position="297"/>
    </location>
</feature>
<dbReference type="PANTHER" id="PTHR35307">
    <property type="entry name" value="PROTEIN, PUTATIVE-RELATED"/>
    <property type="match status" value="1"/>
</dbReference>
<evidence type="ECO:0000313" key="4">
    <source>
        <dbReference type="EMBL" id="KAB1221333.1"/>
    </source>
</evidence>
<proteinExistence type="predicted"/>
<reference evidence="3 5" key="2">
    <citation type="journal article" date="2019" name="Plant Biotechnol. J.">
        <title>The red bayberry genome and genetic basis of sex determination.</title>
        <authorList>
            <person name="Jia H.M."/>
            <person name="Jia H.J."/>
            <person name="Cai Q.L."/>
            <person name="Wang Y."/>
            <person name="Zhao H.B."/>
            <person name="Yang W.F."/>
            <person name="Wang G.Y."/>
            <person name="Li Y.H."/>
            <person name="Zhan D.L."/>
            <person name="Shen Y.T."/>
            <person name="Niu Q.F."/>
            <person name="Chang L."/>
            <person name="Qiu J."/>
            <person name="Zhao L."/>
            <person name="Xie H.B."/>
            <person name="Fu W.Y."/>
            <person name="Jin J."/>
            <person name="Li X.W."/>
            <person name="Jiao Y."/>
            <person name="Zhou C.C."/>
            <person name="Tu T."/>
            <person name="Chai C.Y."/>
            <person name="Gao J.L."/>
            <person name="Fan L.J."/>
            <person name="van de Weg E."/>
            <person name="Wang J.Y."/>
            <person name="Gao Z.S."/>
        </authorList>
    </citation>
    <scope>NUCLEOTIDE SEQUENCE [LARGE SCALE GENOMIC DNA]</scope>
    <source>
        <tissue evidence="3">Leaves</tissue>
    </source>
</reference>
<keyword evidence="1" id="KW-1133">Transmembrane helix</keyword>
<dbReference type="EMBL" id="RXIC02000020">
    <property type="protein sequence ID" value="KAB1221333.1"/>
    <property type="molecule type" value="Genomic_DNA"/>
</dbReference>
<dbReference type="AlphaFoldDB" id="A0A6A1W7X3"/>
<gene>
    <name evidence="4" type="ORF">CJ030_MR2G005622</name>
    <name evidence="3" type="ORF">CJ030_MR2G005623</name>
    <name evidence="2" type="ORF">CJ030_MR4G021296</name>
</gene>
<dbReference type="PANTHER" id="PTHR35307:SF3">
    <property type="entry name" value="DUF4220 DOMAIN-CONTAINING PROTEIN"/>
    <property type="match status" value="1"/>
</dbReference>
<feature type="transmembrane region" description="Helical" evidence="1">
    <location>
        <begin position="153"/>
        <end position="173"/>
    </location>
</feature>
<feature type="transmembrane region" description="Helical" evidence="1">
    <location>
        <begin position="93"/>
        <end position="110"/>
    </location>
</feature>
<dbReference type="OrthoDB" id="1915303at2759"/>
<comment type="caution">
    <text evidence="3">The sequence shown here is derived from an EMBL/GenBank/DDBJ whole genome shotgun (WGS) entry which is preliminary data.</text>
</comment>
<feature type="transmembrane region" description="Helical" evidence="1">
    <location>
        <begin position="235"/>
        <end position="256"/>
    </location>
</feature>
<dbReference type="EMBL" id="RXIC02000020">
    <property type="protein sequence ID" value="KAB1221332.1"/>
    <property type="molecule type" value="Genomic_DNA"/>
</dbReference>
<accession>A0A6A1W7X3</accession>
<dbReference type="Proteomes" id="UP000516437">
    <property type="component" value="Chromosome 4"/>
</dbReference>
<keyword evidence="1" id="KW-0812">Transmembrane</keyword>
<evidence type="ECO:0000313" key="2">
    <source>
        <dbReference type="EMBL" id="KAB1217025.1"/>
    </source>
</evidence>
<name>A0A6A1W7X3_9ROSI</name>
<evidence type="ECO:0000313" key="3">
    <source>
        <dbReference type="EMBL" id="KAB1221332.1"/>
    </source>
</evidence>
<protein>
    <submittedName>
        <fullName evidence="3">Uncharacterized protein</fullName>
    </submittedName>
</protein>
<organism evidence="3 5">
    <name type="scientific">Morella rubra</name>
    <name type="common">Chinese bayberry</name>
    <dbReference type="NCBI Taxonomy" id="262757"/>
    <lineage>
        <taxon>Eukaryota</taxon>
        <taxon>Viridiplantae</taxon>
        <taxon>Streptophyta</taxon>
        <taxon>Embryophyta</taxon>
        <taxon>Tracheophyta</taxon>
        <taxon>Spermatophyta</taxon>
        <taxon>Magnoliopsida</taxon>
        <taxon>eudicotyledons</taxon>
        <taxon>Gunneridae</taxon>
        <taxon>Pentapetalae</taxon>
        <taxon>rosids</taxon>
        <taxon>fabids</taxon>
        <taxon>Fagales</taxon>
        <taxon>Myricaceae</taxon>
        <taxon>Morella</taxon>
    </lineage>
</organism>